<dbReference type="RefSeq" id="WP_187996036.1">
    <property type="nucleotide sequence ID" value="NZ_JACEXG010000001.1"/>
</dbReference>
<comment type="caution">
    <text evidence="2">The sequence shown here is derived from an EMBL/GenBank/DDBJ whole genome shotgun (WGS) entry which is preliminary data.</text>
</comment>
<gene>
    <name evidence="2" type="ORF">JVW63_02190</name>
</gene>
<accession>A0ABS2TCY8</accession>
<proteinExistence type="predicted"/>
<evidence type="ECO:0000313" key="3">
    <source>
        <dbReference type="Proteomes" id="UP000705983"/>
    </source>
</evidence>
<reference evidence="3" key="1">
    <citation type="submission" date="2021-02" db="EMBL/GenBank/DDBJ databases">
        <title>Leucobacter sp. CX169.</title>
        <authorList>
            <person name="Cheng Y."/>
        </authorList>
    </citation>
    <scope>NUCLEOTIDE SEQUENCE [LARGE SCALE GENOMIC DNA]</scope>
    <source>
        <strain evidence="3">JY899</strain>
    </source>
</reference>
<sequence length="143" mass="14881">MMKRVLAIVGASLLLVSACQDTGDSEPPASNAPEGGTTATWQLLSENLDAESTALKIGVMRVECAGGETGTVLPPTITYNDEQIVIEALVATLPDGAYTCQSNDVVPLEITLEQPIGDRELIDGICQPAGGNCTDGGVRWPLP</sequence>
<feature type="signal peptide" evidence="1">
    <location>
        <begin position="1"/>
        <end position="21"/>
    </location>
</feature>
<dbReference type="PROSITE" id="PS51257">
    <property type="entry name" value="PROKAR_LIPOPROTEIN"/>
    <property type="match status" value="1"/>
</dbReference>
<keyword evidence="3" id="KW-1185">Reference proteome</keyword>
<evidence type="ECO:0008006" key="4">
    <source>
        <dbReference type="Google" id="ProtNLM"/>
    </source>
</evidence>
<protein>
    <recommendedName>
        <fullName evidence="4">Ig-like domain-containing protein</fullName>
    </recommendedName>
</protein>
<keyword evidence="1" id="KW-0732">Signal</keyword>
<feature type="chain" id="PRO_5045205222" description="Ig-like domain-containing protein" evidence="1">
    <location>
        <begin position="22"/>
        <end position="143"/>
    </location>
</feature>
<dbReference type="EMBL" id="JAFFJS010000001">
    <property type="protein sequence ID" value="MBM9432515.1"/>
    <property type="molecule type" value="Genomic_DNA"/>
</dbReference>
<name>A0ABS2TCY8_9ACTO</name>
<organism evidence="2 3">
    <name type="scientific">Flaviflexus equikiangi</name>
    <dbReference type="NCBI Taxonomy" id="2758573"/>
    <lineage>
        <taxon>Bacteria</taxon>
        <taxon>Bacillati</taxon>
        <taxon>Actinomycetota</taxon>
        <taxon>Actinomycetes</taxon>
        <taxon>Actinomycetales</taxon>
        <taxon>Actinomycetaceae</taxon>
        <taxon>Flaviflexus</taxon>
    </lineage>
</organism>
<evidence type="ECO:0000313" key="2">
    <source>
        <dbReference type="EMBL" id="MBM9432515.1"/>
    </source>
</evidence>
<evidence type="ECO:0000256" key="1">
    <source>
        <dbReference type="SAM" id="SignalP"/>
    </source>
</evidence>
<dbReference type="Proteomes" id="UP000705983">
    <property type="component" value="Unassembled WGS sequence"/>
</dbReference>